<reference evidence="9" key="2">
    <citation type="submission" date="2019-07" db="EMBL/GenBank/DDBJ databases">
        <authorList>
            <person name="Seetharam A."/>
            <person name="Woodhouse M."/>
            <person name="Cannon E."/>
        </authorList>
    </citation>
    <scope>NUCLEOTIDE SEQUENCE [LARGE SCALE GENOMIC DNA]</scope>
    <source>
        <strain evidence="9">cv. B73</strain>
    </source>
</reference>
<feature type="compositionally biased region" description="Gly residues" evidence="7">
    <location>
        <begin position="65"/>
        <end position="74"/>
    </location>
</feature>
<feature type="compositionally biased region" description="Low complexity" evidence="7">
    <location>
        <begin position="797"/>
        <end position="817"/>
    </location>
</feature>
<dbReference type="Gene3D" id="1.10.10.60">
    <property type="entry name" value="Homeodomain-like"/>
    <property type="match status" value="2"/>
</dbReference>
<proteinExistence type="evidence at protein level"/>
<feature type="region of interest" description="Disordered" evidence="7">
    <location>
        <begin position="749"/>
        <end position="850"/>
    </location>
</feature>
<reference evidence="9" key="3">
    <citation type="submission" date="2021-05" db="UniProtKB">
        <authorList>
            <consortium name="EnsemblPlants"/>
        </authorList>
    </citation>
    <scope>IDENTIFICATION</scope>
    <source>
        <strain evidence="9">cv. B73</strain>
    </source>
</reference>
<keyword evidence="6" id="KW-0539">Nucleus</keyword>
<feature type="compositionally biased region" description="Low complexity" evidence="7">
    <location>
        <begin position="614"/>
        <end position="634"/>
    </location>
</feature>
<keyword evidence="3" id="KW-0805">Transcription regulation</keyword>
<evidence type="ECO:0000259" key="8">
    <source>
        <dbReference type="PROSITE" id="PS50090"/>
    </source>
</evidence>
<feature type="region of interest" description="Disordered" evidence="7">
    <location>
        <begin position="198"/>
        <end position="231"/>
    </location>
</feature>
<feature type="region of interest" description="Disordered" evidence="7">
    <location>
        <begin position="257"/>
        <end position="294"/>
    </location>
</feature>
<keyword evidence="10" id="KW-1185">Reference proteome</keyword>
<feature type="compositionally biased region" description="Low complexity" evidence="7">
    <location>
        <begin position="590"/>
        <end position="602"/>
    </location>
</feature>
<evidence type="ECO:0000256" key="3">
    <source>
        <dbReference type="ARBA" id="ARBA00023015"/>
    </source>
</evidence>
<reference evidence="10" key="1">
    <citation type="submission" date="2015-12" db="EMBL/GenBank/DDBJ databases">
        <title>Update maize B73 reference genome by single molecule sequencing technologies.</title>
        <authorList>
            <consortium name="Maize Genome Sequencing Project"/>
            <person name="Ware D."/>
        </authorList>
    </citation>
    <scope>NUCLEOTIDE SEQUENCE [LARGE SCALE GENOMIC DNA]</scope>
    <source>
        <strain evidence="10">cv. B73</strain>
    </source>
</reference>
<dbReference type="InterPro" id="IPR001005">
    <property type="entry name" value="SANT/Myb"/>
</dbReference>
<organism evidence="9 10">
    <name type="scientific">Zea mays</name>
    <name type="common">Maize</name>
    <dbReference type="NCBI Taxonomy" id="4577"/>
    <lineage>
        <taxon>Eukaryota</taxon>
        <taxon>Viridiplantae</taxon>
        <taxon>Streptophyta</taxon>
        <taxon>Embryophyta</taxon>
        <taxon>Tracheophyta</taxon>
        <taxon>Spermatophyta</taxon>
        <taxon>Magnoliopsida</taxon>
        <taxon>Liliopsida</taxon>
        <taxon>Poales</taxon>
        <taxon>Poaceae</taxon>
        <taxon>PACMAD clade</taxon>
        <taxon>Panicoideae</taxon>
        <taxon>Andropogonodae</taxon>
        <taxon>Andropogoneae</taxon>
        <taxon>Tripsacinae</taxon>
        <taxon>Zea</taxon>
    </lineage>
</organism>
<keyword evidence="5" id="KW-0804">Transcription</keyword>
<dbReference type="AlphaFoldDB" id="A0A804LC82"/>
<gene>
    <name evidence="9" type="primary">LOC103644381</name>
</gene>
<keyword evidence="11" id="KW-1267">Proteomics identification</keyword>
<evidence type="ECO:0000313" key="9">
    <source>
        <dbReference type="EnsemblPlants" id="Zm00001eb000880_P003"/>
    </source>
</evidence>
<dbReference type="FunFam" id="1.10.10.60:FF:000061">
    <property type="entry name" value="Trihelix transcription factor GT-2"/>
    <property type="match status" value="1"/>
</dbReference>
<feature type="compositionally biased region" description="Low complexity" evidence="7">
    <location>
        <begin position="47"/>
        <end position="58"/>
    </location>
</feature>
<feature type="compositionally biased region" description="Pro residues" evidence="7">
    <location>
        <begin position="205"/>
        <end position="215"/>
    </location>
</feature>
<dbReference type="GO" id="GO:0006355">
    <property type="term" value="P:regulation of DNA-templated transcription"/>
    <property type="evidence" value="ECO:0007669"/>
    <property type="project" value="UniProtKB-ARBA"/>
</dbReference>
<feature type="region of interest" description="Disordered" evidence="7">
    <location>
        <begin position="397"/>
        <end position="472"/>
    </location>
</feature>
<feature type="region of interest" description="Disordered" evidence="7">
    <location>
        <begin position="590"/>
        <end position="673"/>
    </location>
</feature>
<keyword evidence="2" id="KW-0677">Repeat</keyword>
<evidence type="ECO:0000256" key="7">
    <source>
        <dbReference type="SAM" id="MobiDB-lite"/>
    </source>
</evidence>
<feature type="domain" description="Myb-like" evidence="8">
    <location>
        <begin position="498"/>
        <end position="556"/>
    </location>
</feature>
<dbReference type="PROSITE" id="PS50090">
    <property type="entry name" value="MYB_LIKE"/>
    <property type="match status" value="2"/>
</dbReference>
<evidence type="ECO:0000256" key="2">
    <source>
        <dbReference type="ARBA" id="ARBA00022737"/>
    </source>
</evidence>
<protein>
    <recommendedName>
        <fullName evidence="8">Myb-like domain-containing protein</fullName>
    </recommendedName>
</protein>
<sequence>MQQPAMPPPFSPAAAGQHATPISSRPPEPHPHPHPQQQGDELGGGSAAFSGGSSLVVVLDHDGGAPAGDGGPSGGNRWPRQETLALLKIRSEMDAAFREAALKGPLWDQVSRRLEAMGYKRSAKKCREKFENVDKYYKRTKDGRAGRGDGKAYRFFSELEALHGAAPAVASLARRPVAMAPAPPPPVTALVGASTGMAPTALHAEPPPMPQPAAPAPTGTGTGTGTGSVTATIAPPAGAAASDAAAAAACMMTPGDVSFSSGSDGEDTDETGGGSGKRKRDGGEDEDGFGGSISSKMMRFFEGLMRQVMERQEEMQRRFIEAIERREQDRMIREEAWRRQEVARLAREQDALAQERAMAVSRDAAVVSFIQRVTGQNIPMPVPSPVAPPPAFITALTHAPPLQPTPVASAAPAAPAPAQAQHQPPPPAHQLSPKKPQTVMPLTPQAPQQPQVQPRQAPSPSPSPATHPQGNKEIVVRAPPPAESQDTAGFGGGAPSPSRWPKAEVHALIQLRTEMETRYQDSGPKGPLWEDISSGMRRLGYNRSAKRCKEKWENINKYFKKVKESNKKRPEDSKTCPYYHQLDALYRSKALASSSSGPGAAPALPPPPPPPQRPDQQAAAAAPPVTVVLAPVPLSQTGPHGNGNGNGNGCAGRGSSDNGGGGSGGMQKQQASNGGVAAARFSAVDGAGGNGVATNKVIDRSSSVHGVVISTLLAIRSDRSGQLLIIACMLPYCMLLQREEGIVRKEEAVAAETRPQPVSMNDSYVDSDSSMDDDEEDDFYDDDDEGDVGDGGNNKMQYEIQFQQQHQHVQPQQQQNQSGGGVRPNASGSAGAGAGPAATTSGSFLTMVHH</sequence>
<feature type="region of interest" description="Disordered" evidence="7">
    <location>
        <begin position="1"/>
        <end position="79"/>
    </location>
</feature>
<feature type="compositionally biased region" description="Acidic residues" evidence="7">
    <location>
        <begin position="769"/>
        <end position="788"/>
    </location>
</feature>
<dbReference type="EnsemblPlants" id="Zm00001eb000880_T003">
    <property type="protein sequence ID" value="Zm00001eb000880_P003"/>
    <property type="gene ID" value="Zm00001eb000880"/>
</dbReference>
<dbReference type="PANTHER" id="PTHR21654">
    <property type="entry name" value="FI21293P1"/>
    <property type="match status" value="1"/>
</dbReference>
<evidence type="ECO:0000256" key="4">
    <source>
        <dbReference type="ARBA" id="ARBA00023125"/>
    </source>
</evidence>
<dbReference type="Proteomes" id="UP000007305">
    <property type="component" value="Chromosome 1"/>
</dbReference>
<dbReference type="Gramene" id="Zm00001eb000880_T003">
    <property type="protein sequence ID" value="Zm00001eb000880_P003"/>
    <property type="gene ID" value="Zm00001eb000880"/>
</dbReference>
<dbReference type="InParanoid" id="A0A804LC82"/>
<feature type="compositionally biased region" description="Low complexity" evidence="7">
    <location>
        <begin position="405"/>
        <end position="422"/>
    </location>
</feature>
<feature type="domain" description="Myb-like" evidence="8">
    <location>
        <begin position="76"/>
        <end position="134"/>
    </location>
</feature>
<feature type="compositionally biased region" description="Gly residues" evidence="7">
    <location>
        <begin position="640"/>
        <end position="665"/>
    </location>
</feature>
<dbReference type="InterPro" id="IPR044822">
    <property type="entry name" value="Myb_DNA-bind_4"/>
</dbReference>
<dbReference type="GO" id="GO:0003677">
    <property type="term" value="F:DNA binding"/>
    <property type="evidence" value="ECO:0007669"/>
    <property type="project" value="UniProtKB-KW"/>
</dbReference>
<comment type="subcellular location">
    <subcellularLocation>
        <location evidence="1">Nucleus</location>
    </subcellularLocation>
</comment>
<dbReference type="FunFam" id="1.10.10.60:FF:000092">
    <property type="entry name" value="Trihelix transcription factor GT-2"/>
    <property type="match status" value="1"/>
</dbReference>
<accession>A0A804LC82</accession>
<evidence type="ECO:0000256" key="1">
    <source>
        <dbReference type="ARBA" id="ARBA00004123"/>
    </source>
</evidence>
<feature type="compositionally biased region" description="Pro residues" evidence="7">
    <location>
        <begin position="603"/>
        <end position="613"/>
    </location>
</feature>
<keyword evidence="4" id="KW-0238">DNA-binding</keyword>
<name>A0A804LC82_MAIZE</name>
<feature type="region of interest" description="Disordered" evidence="7">
    <location>
        <begin position="481"/>
        <end position="500"/>
    </location>
</feature>
<feature type="compositionally biased region" description="Low complexity" evidence="7">
    <location>
        <begin position="445"/>
        <end position="456"/>
    </location>
</feature>
<evidence type="ECO:0000313" key="10">
    <source>
        <dbReference type="Proteomes" id="UP000007305"/>
    </source>
</evidence>
<evidence type="ECO:0000256" key="5">
    <source>
        <dbReference type="ARBA" id="ARBA00023163"/>
    </source>
</evidence>
<feature type="compositionally biased region" description="Pro residues" evidence="7">
    <location>
        <begin position="1"/>
        <end position="11"/>
    </location>
</feature>
<dbReference type="CDD" id="cd12203">
    <property type="entry name" value="GT1"/>
    <property type="match status" value="2"/>
</dbReference>
<dbReference type="Pfam" id="PF13837">
    <property type="entry name" value="Myb_DNA-bind_4"/>
    <property type="match status" value="2"/>
</dbReference>
<evidence type="ECO:0000256" key="6">
    <source>
        <dbReference type="ARBA" id="ARBA00023242"/>
    </source>
</evidence>
<dbReference type="PANTHER" id="PTHR21654:SF65">
    <property type="entry name" value="MYB-LIKE DOMAIN-CONTAINING PROTEIN"/>
    <property type="match status" value="1"/>
</dbReference>
<evidence type="ECO:0007829" key="11">
    <source>
        <dbReference type="PeptideAtlas" id="A0A804LC82"/>
    </source>
</evidence>
<dbReference type="GO" id="GO:0005634">
    <property type="term" value="C:nucleus"/>
    <property type="evidence" value="ECO:0007669"/>
    <property type="project" value="UniProtKB-SubCell"/>
</dbReference>
<dbReference type="SMART" id="SM00717">
    <property type="entry name" value="SANT"/>
    <property type="match status" value="2"/>
</dbReference>